<sequence length="469" mass="49974">MKLCTLWQLPLKVSAVFYGLAAAQVHLSNVNTTGLSATCIAVLQQSIACDPLLLQVGFGRFETDATLSTVCTSSCATALTTYIRRINGAATTSTPANCEGSEYDIQAGDTCQSISLKTGISSATMLQANGLQAYCANFPTSGSVCIPTSMHCSSYELVVGDTCDTVASKLGLTKPQLVSWNPEVGPVCGNIGKLASKGMTLCVSNPGGDWVDPNPTEHQPTSTVTPWSLVITNSGTAFSAFPSATPIPTLYPNGDYVTPFANGSWLDCDVYMSPPVLLDVNNRTYSYTCADVADGYGITVDDLLLWNPGINTTGGFSDPCELSFAYQYCVVPTASLPDDTTPSCVFPALAEPRWTCGMYLQRYNITQAAFTAWNPSVGTDCLGFRQGATYCASVQHYRPAGEISTCSYWSMANDTNPADNPCGIFESKYKLDHARFVAWNPTLNSDCSGIVQGYDYCVGTPTFHPGFPG</sequence>
<gene>
    <name evidence="1" type="ORF">F4821DRAFT_280044</name>
</gene>
<evidence type="ECO:0000313" key="1">
    <source>
        <dbReference type="EMBL" id="KAI6084419.1"/>
    </source>
</evidence>
<evidence type="ECO:0000313" key="2">
    <source>
        <dbReference type="Proteomes" id="UP001497680"/>
    </source>
</evidence>
<dbReference type="Proteomes" id="UP001497680">
    <property type="component" value="Unassembled WGS sequence"/>
</dbReference>
<name>A0ACC0CVJ5_9PEZI</name>
<dbReference type="EMBL" id="MU394337">
    <property type="protein sequence ID" value="KAI6084419.1"/>
    <property type="molecule type" value="Genomic_DNA"/>
</dbReference>
<accession>A0ACC0CVJ5</accession>
<protein>
    <submittedName>
        <fullName evidence="1">Uncharacterized protein</fullName>
    </submittedName>
</protein>
<proteinExistence type="predicted"/>
<reference evidence="1 2" key="1">
    <citation type="journal article" date="2022" name="New Phytol.">
        <title>Ecological generalism drives hyperdiversity of secondary metabolite gene clusters in xylarialean endophytes.</title>
        <authorList>
            <person name="Franco M.E.E."/>
            <person name="Wisecaver J.H."/>
            <person name="Arnold A.E."/>
            <person name="Ju Y.M."/>
            <person name="Slot J.C."/>
            <person name="Ahrendt S."/>
            <person name="Moore L.P."/>
            <person name="Eastman K.E."/>
            <person name="Scott K."/>
            <person name="Konkel Z."/>
            <person name="Mondo S.J."/>
            <person name="Kuo A."/>
            <person name="Hayes R.D."/>
            <person name="Haridas S."/>
            <person name="Andreopoulos B."/>
            <person name="Riley R."/>
            <person name="LaButti K."/>
            <person name="Pangilinan J."/>
            <person name="Lipzen A."/>
            <person name="Amirebrahimi M."/>
            <person name="Yan J."/>
            <person name="Adam C."/>
            <person name="Keymanesh K."/>
            <person name="Ng V."/>
            <person name="Louie K."/>
            <person name="Northen T."/>
            <person name="Drula E."/>
            <person name="Henrissat B."/>
            <person name="Hsieh H.M."/>
            <person name="Youens-Clark K."/>
            <person name="Lutzoni F."/>
            <person name="Miadlikowska J."/>
            <person name="Eastwood D.C."/>
            <person name="Hamelin R.C."/>
            <person name="Grigoriev I.V."/>
            <person name="U'Ren J.M."/>
        </authorList>
    </citation>
    <scope>NUCLEOTIDE SEQUENCE [LARGE SCALE GENOMIC DNA]</scope>
    <source>
        <strain evidence="1 2">ER1909</strain>
    </source>
</reference>
<keyword evidence="2" id="KW-1185">Reference proteome</keyword>
<organism evidence="1 2">
    <name type="scientific">Hypoxylon rubiginosum</name>
    <dbReference type="NCBI Taxonomy" id="110542"/>
    <lineage>
        <taxon>Eukaryota</taxon>
        <taxon>Fungi</taxon>
        <taxon>Dikarya</taxon>
        <taxon>Ascomycota</taxon>
        <taxon>Pezizomycotina</taxon>
        <taxon>Sordariomycetes</taxon>
        <taxon>Xylariomycetidae</taxon>
        <taxon>Xylariales</taxon>
        <taxon>Hypoxylaceae</taxon>
        <taxon>Hypoxylon</taxon>
    </lineage>
</organism>
<comment type="caution">
    <text evidence="1">The sequence shown here is derived from an EMBL/GenBank/DDBJ whole genome shotgun (WGS) entry which is preliminary data.</text>
</comment>